<feature type="domain" description="Scaffold protein Nfu/NifU N-terminal" evidence="2">
    <location>
        <begin position="43"/>
        <end position="141"/>
    </location>
</feature>
<dbReference type="PANTHER" id="PTHR11178:SF1">
    <property type="entry name" value="NFU1 IRON-SULFUR CLUSTER SCAFFOLD HOMOLOG, MITOCHONDRIAL"/>
    <property type="match status" value="1"/>
</dbReference>
<dbReference type="EMBL" id="CABFWN010000002">
    <property type="protein sequence ID" value="VUG17617.1"/>
    <property type="molecule type" value="Genomic_DNA"/>
</dbReference>
<dbReference type="InterPro" id="IPR014824">
    <property type="entry name" value="Nfu/NifU_N"/>
</dbReference>
<gene>
    <name evidence="3" type="primary">NFU1</name>
    <name evidence="3" type="ORF">DEBR0S2_11936G</name>
</gene>
<dbReference type="PANTHER" id="PTHR11178">
    <property type="entry name" value="IRON-SULFUR CLUSTER SCAFFOLD PROTEIN NFU-RELATED"/>
    <property type="match status" value="1"/>
</dbReference>
<keyword evidence="4" id="KW-1185">Reference proteome</keyword>
<dbReference type="InterPro" id="IPR001075">
    <property type="entry name" value="NIF_FeS_clus_asmbl_NifU_C"/>
</dbReference>
<evidence type="ECO:0000259" key="2">
    <source>
        <dbReference type="SMART" id="SM00932"/>
    </source>
</evidence>
<accession>A0A7D9CWQ2</accession>
<dbReference type="PIRSF" id="PIRSF036773">
    <property type="entry name" value="HIRIP5"/>
    <property type="match status" value="1"/>
</dbReference>
<dbReference type="Pfam" id="PF01106">
    <property type="entry name" value="NifU"/>
    <property type="match status" value="1"/>
</dbReference>
<reference evidence="3 4" key="1">
    <citation type="submission" date="2019-07" db="EMBL/GenBank/DDBJ databases">
        <authorList>
            <person name="Friedrich A."/>
            <person name="Schacherer J."/>
        </authorList>
    </citation>
    <scope>NUCLEOTIDE SEQUENCE [LARGE SCALE GENOMIC DNA]</scope>
</reference>
<dbReference type="InterPro" id="IPR034904">
    <property type="entry name" value="FSCA_dom_sf"/>
</dbReference>
<dbReference type="GO" id="GO:0051536">
    <property type="term" value="F:iron-sulfur cluster binding"/>
    <property type="evidence" value="ECO:0007669"/>
    <property type="project" value="InterPro"/>
</dbReference>
<organism evidence="3 4">
    <name type="scientific">Dekkera bruxellensis</name>
    <name type="common">Brettanomyces custersii</name>
    <dbReference type="NCBI Taxonomy" id="5007"/>
    <lineage>
        <taxon>Eukaryota</taxon>
        <taxon>Fungi</taxon>
        <taxon>Dikarya</taxon>
        <taxon>Ascomycota</taxon>
        <taxon>Saccharomycotina</taxon>
        <taxon>Pichiomycetes</taxon>
        <taxon>Pichiales</taxon>
        <taxon>Pichiaceae</taxon>
        <taxon>Brettanomyces</taxon>
    </lineage>
</organism>
<name>A0A7D9CWQ2_DEKBR</name>
<dbReference type="AlphaFoldDB" id="A0A7D9CWQ2"/>
<comment type="similarity">
    <text evidence="1">Belongs to the NifU family.</text>
</comment>
<dbReference type="Gene3D" id="3.30.1370.70">
    <property type="entry name" value="Scaffold protein Nfu/NifU, N-terminal domain"/>
    <property type="match status" value="1"/>
</dbReference>
<dbReference type="Proteomes" id="UP000478008">
    <property type="component" value="Unassembled WGS sequence"/>
</dbReference>
<dbReference type="GO" id="GO:0005506">
    <property type="term" value="F:iron ion binding"/>
    <property type="evidence" value="ECO:0007669"/>
    <property type="project" value="InterPro"/>
</dbReference>
<evidence type="ECO:0000313" key="4">
    <source>
        <dbReference type="Proteomes" id="UP000478008"/>
    </source>
</evidence>
<dbReference type="Gene3D" id="3.30.300.130">
    <property type="entry name" value="Fe-S cluster assembly (FSCA)"/>
    <property type="match status" value="1"/>
</dbReference>
<sequence>MFGIPNIETQKSDTFSNIMLPWNSVKAGLGSRLGILQKRFISLHTVTTPNENALKFISPDTQFVPSKFTSTVEIDSLADAVEKSPLAEKLYKINGVHSIMLGPNFVTVNKVENALSNNEELNWEHLTPKISRVITNAVDSNVPTLKKAYVAELEREMEEAEYEEEDDVVYDIKELINTRIKPALQDDGGDIQFRSFDDTTGTVYIKLRGACKSCSLSEETLKSGIQNMLIHYIPEVSSVQAVLDPEEEIAIQEFEKLEKRLKGAH</sequence>
<dbReference type="SMART" id="SM00932">
    <property type="entry name" value="Nfu_N"/>
    <property type="match status" value="1"/>
</dbReference>
<evidence type="ECO:0000313" key="3">
    <source>
        <dbReference type="EMBL" id="VUG17617.1"/>
    </source>
</evidence>
<dbReference type="InterPro" id="IPR036498">
    <property type="entry name" value="Nfu/NifU_N_sf"/>
</dbReference>
<evidence type="ECO:0000256" key="1">
    <source>
        <dbReference type="ARBA" id="ARBA00006420"/>
    </source>
</evidence>
<dbReference type="Pfam" id="PF08712">
    <property type="entry name" value="Nfu_N"/>
    <property type="match status" value="1"/>
</dbReference>
<proteinExistence type="inferred from homology"/>
<dbReference type="GO" id="GO:0016226">
    <property type="term" value="P:iron-sulfur cluster assembly"/>
    <property type="evidence" value="ECO:0007669"/>
    <property type="project" value="InterPro"/>
</dbReference>
<dbReference type="InterPro" id="IPR035433">
    <property type="entry name" value="NFU1-like"/>
</dbReference>
<protein>
    <submittedName>
        <fullName evidence="3">DEBR0S2_11936g1_1</fullName>
    </submittedName>
</protein>
<dbReference type="SUPFAM" id="SSF117916">
    <property type="entry name" value="Fe-S cluster assembly (FSCA) domain-like"/>
    <property type="match status" value="1"/>
</dbReference>
<dbReference type="GO" id="GO:0005739">
    <property type="term" value="C:mitochondrion"/>
    <property type="evidence" value="ECO:0007669"/>
    <property type="project" value="TreeGrafter"/>
</dbReference>
<dbReference type="SUPFAM" id="SSF110836">
    <property type="entry name" value="Hypothetical protein SAV1430"/>
    <property type="match status" value="1"/>
</dbReference>